<dbReference type="FunFam" id="3.40.430.10:FF:000001">
    <property type="entry name" value="Dihydrofolate reductase"/>
    <property type="match status" value="1"/>
</dbReference>
<dbReference type="Proteomes" id="UP000243558">
    <property type="component" value="Unassembled WGS sequence"/>
</dbReference>
<dbReference type="AlphaFoldDB" id="A0A1A7NP98"/>
<dbReference type="PANTHER" id="PTHR48069">
    <property type="entry name" value="DIHYDROFOLATE REDUCTASE"/>
    <property type="match status" value="1"/>
</dbReference>
<dbReference type="GO" id="GO:0005829">
    <property type="term" value="C:cytosol"/>
    <property type="evidence" value="ECO:0007669"/>
    <property type="project" value="TreeGrafter"/>
</dbReference>
<dbReference type="PRINTS" id="PR00070">
    <property type="entry name" value="DHFR"/>
</dbReference>
<evidence type="ECO:0000256" key="7">
    <source>
        <dbReference type="ARBA" id="ARBA00025067"/>
    </source>
</evidence>
<feature type="domain" description="DHFR" evidence="10">
    <location>
        <begin position="2"/>
        <end position="159"/>
    </location>
</feature>
<keyword evidence="5 8" id="KW-0521">NADP</keyword>
<dbReference type="PROSITE" id="PS00075">
    <property type="entry name" value="DHFR_1"/>
    <property type="match status" value="1"/>
</dbReference>
<dbReference type="EMBL" id="JTJM01000025">
    <property type="protein sequence ID" value="OBW92007.1"/>
    <property type="molecule type" value="Genomic_DNA"/>
</dbReference>
<evidence type="ECO:0000313" key="12">
    <source>
        <dbReference type="Proteomes" id="UP000243558"/>
    </source>
</evidence>
<evidence type="ECO:0000256" key="6">
    <source>
        <dbReference type="ARBA" id="ARBA00023002"/>
    </source>
</evidence>
<dbReference type="PATRIC" id="fig|505345.7.peg.1146"/>
<dbReference type="UniPathway" id="UPA00077">
    <property type="reaction ID" value="UER00158"/>
</dbReference>
<dbReference type="GO" id="GO:0046452">
    <property type="term" value="P:dihydrofolate metabolic process"/>
    <property type="evidence" value="ECO:0007669"/>
    <property type="project" value="TreeGrafter"/>
</dbReference>
<keyword evidence="12" id="KW-1185">Reference proteome</keyword>
<name>A0A1A7NP98_9PAST</name>
<comment type="pathway">
    <text evidence="1 8">Cofactor biosynthesis; tetrahydrofolate biosynthesis; 5,6,7,8-tetrahydrofolate from 7,8-dihydrofolate: step 1/1.</text>
</comment>
<dbReference type="PANTHER" id="PTHR48069:SF3">
    <property type="entry name" value="DIHYDROFOLATE REDUCTASE"/>
    <property type="match status" value="1"/>
</dbReference>
<dbReference type="PIRSF" id="PIRSF000194">
    <property type="entry name" value="DHFR"/>
    <property type="match status" value="1"/>
</dbReference>
<dbReference type="GO" id="GO:0004146">
    <property type="term" value="F:dihydrofolate reductase activity"/>
    <property type="evidence" value="ECO:0007669"/>
    <property type="project" value="UniProtKB-EC"/>
</dbReference>
<proteinExistence type="inferred from homology"/>
<organism evidence="11 12">
    <name type="scientific">Gallibacterium genomosp. 3</name>
    <dbReference type="NCBI Taxonomy" id="505345"/>
    <lineage>
        <taxon>Bacteria</taxon>
        <taxon>Pseudomonadati</taxon>
        <taxon>Pseudomonadota</taxon>
        <taxon>Gammaproteobacteria</taxon>
        <taxon>Pasteurellales</taxon>
        <taxon>Pasteurellaceae</taxon>
        <taxon>Gallibacterium</taxon>
    </lineage>
</organism>
<gene>
    <name evidence="11" type="ORF">QV01_05775</name>
</gene>
<dbReference type="NCBIfam" id="NF008037">
    <property type="entry name" value="PRK10769.1"/>
    <property type="match status" value="1"/>
</dbReference>
<evidence type="ECO:0000256" key="4">
    <source>
        <dbReference type="ARBA" id="ARBA00022563"/>
    </source>
</evidence>
<dbReference type="InterPro" id="IPR001796">
    <property type="entry name" value="DHFR_dom"/>
</dbReference>
<comment type="caution">
    <text evidence="11">The sequence shown here is derived from an EMBL/GenBank/DDBJ whole genome shotgun (WGS) entry which is preliminary data.</text>
</comment>
<dbReference type="RefSeq" id="WP_065239281.1">
    <property type="nucleotide sequence ID" value="NZ_JTJM01000025.1"/>
</dbReference>
<dbReference type="GO" id="GO:0046655">
    <property type="term" value="P:folic acid metabolic process"/>
    <property type="evidence" value="ECO:0007669"/>
    <property type="project" value="TreeGrafter"/>
</dbReference>
<evidence type="ECO:0000256" key="1">
    <source>
        <dbReference type="ARBA" id="ARBA00004903"/>
    </source>
</evidence>
<evidence type="ECO:0000256" key="5">
    <source>
        <dbReference type="ARBA" id="ARBA00022857"/>
    </source>
</evidence>
<dbReference type="OrthoDB" id="9804315at2"/>
<keyword evidence="4 8" id="KW-0554">One-carbon metabolism</keyword>
<comment type="similarity">
    <text evidence="2 8 9">Belongs to the dihydrofolate reductase family.</text>
</comment>
<sequence length="162" mass="18431">MKLSLIVAMTKNRVIGLDNQMPWHLPADLAWFKQNTLGKPVIMGRKTFESIGKPLPKRRNIVLSRTAVAIDGVEIVTSLEQALALVKDETEVMIIGGGQLFAEMIVRADRLYLTEIDTVLEGDTYFPVIDSQEWQVSFMQTHLADEKNPYNCCFKILERQHQ</sequence>
<evidence type="ECO:0000256" key="8">
    <source>
        <dbReference type="PIRNR" id="PIRNR000194"/>
    </source>
</evidence>
<dbReference type="Gene3D" id="3.40.430.10">
    <property type="entry name" value="Dihydrofolate Reductase, subunit A"/>
    <property type="match status" value="1"/>
</dbReference>
<dbReference type="EC" id="1.5.1.3" evidence="3 8"/>
<reference evidence="11 12" key="1">
    <citation type="submission" date="2014-11" db="EMBL/GenBank/DDBJ databases">
        <title>Pan-genome of Gallibacterium spp.</title>
        <authorList>
            <person name="Kudirkiene E."/>
            <person name="Bojesen A.M."/>
        </authorList>
    </citation>
    <scope>NUCLEOTIDE SEQUENCE [LARGE SCALE GENOMIC DNA]</scope>
    <source>
        <strain evidence="11 12">F151</strain>
    </source>
</reference>
<dbReference type="GO" id="GO:0070401">
    <property type="term" value="F:NADP+ binding"/>
    <property type="evidence" value="ECO:0007669"/>
    <property type="project" value="UniProtKB-ARBA"/>
</dbReference>
<comment type="function">
    <text evidence="7 8">Key enzyme in folate metabolism. Catalyzes an essential reaction for de novo glycine and purine synthesis, and for DNA precursor synthesis.</text>
</comment>
<dbReference type="PROSITE" id="PS51330">
    <property type="entry name" value="DHFR_2"/>
    <property type="match status" value="1"/>
</dbReference>
<evidence type="ECO:0000256" key="9">
    <source>
        <dbReference type="RuleBase" id="RU004474"/>
    </source>
</evidence>
<dbReference type="Pfam" id="PF00186">
    <property type="entry name" value="DHFR_1"/>
    <property type="match status" value="1"/>
</dbReference>
<accession>A0A1A7NP98</accession>
<evidence type="ECO:0000259" key="10">
    <source>
        <dbReference type="PROSITE" id="PS51330"/>
    </source>
</evidence>
<dbReference type="CDD" id="cd00209">
    <property type="entry name" value="DHFR"/>
    <property type="match status" value="1"/>
</dbReference>
<dbReference type="InterPro" id="IPR024072">
    <property type="entry name" value="DHFR-like_dom_sf"/>
</dbReference>
<dbReference type="SUPFAM" id="SSF53597">
    <property type="entry name" value="Dihydrofolate reductase-like"/>
    <property type="match status" value="1"/>
</dbReference>
<evidence type="ECO:0000313" key="11">
    <source>
        <dbReference type="EMBL" id="OBW92007.1"/>
    </source>
</evidence>
<protein>
    <recommendedName>
        <fullName evidence="3 8">Dihydrofolate reductase</fullName>
        <ecNumber evidence="3 8">1.5.1.3</ecNumber>
    </recommendedName>
</protein>
<evidence type="ECO:0000256" key="2">
    <source>
        <dbReference type="ARBA" id="ARBA00009539"/>
    </source>
</evidence>
<dbReference type="InterPro" id="IPR012259">
    <property type="entry name" value="DHFR"/>
</dbReference>
<comment type="catalytic activity">
    <reaction evidence="8">
        <text>(6S)-5,6,7,8-tetrahydrofolate + NADP(+) = 7,8-dihydrofolate + NADPH + H(+)</text>
        <dbReference type="Rhea" id="RHEA:15009"/>
        <dbReference type="ChEBI" id="CHEBI:15378"/>
        <dbReference type="ChEBI" id="CHEBI:57451"/>
        <dbReference type="ChEBI" id="CHEBI:57453"/>
        <dbReference type="ChEBI" id="CHEBI:57783"/>
        <dbReference type="ChEBI" id="CHEBI:58349"/>
        <dbReference type="EC" id="1.5.1.3"/>
    </reaction>
</comment>
<keyword evidence="6 8" id="KW-0560">Oxidoreductase</keyword>
<evidence type="ECO:0000256" key="3">
    <source>
        <dbReference type="ARBA" id="ARBA00012856"/>
    </source>
</evidence>
<dbReference type="GO" id="GO:0006730">
    <property type="term" value="P:one-carbon metabolic process"/>
    <property type="evidence" value="ECO:0007669"/>
    <property type="project" value="UniProtKB-KW"/>
</dbReference>
<dbReference type="InterPro" id="IPR017925">
    <property type="entry name" value="DHFR_CS"/>
</dbReference>
<dbReference type="GO" id="GO:0046654">
    <property type="term" value="P:tetrahydrofolate biosynthetic process"/>
    <property type="evidence" value="ECO:0007669"/>
    <property type="project" value="UniProtKB-UniPathway"/>
</dbReference>